<evidence type="ECO:0000313" key="4">
    <source>
        <dbReference type="Proteomes" id="UP000005801"/>
    </source>
</evidence>
<accession>A6FXC8</accession>
<dbReference type="CDD" id="cd07302">
    <property type="entry name" value="CHD"/>
    <property type="match status" value="1"/>
</dbReference>
<proteinExistence type="predicted"/>
<feature type="transmembrane region" description="Helical" evidence="1">
    <location>
        <begin position="210"/>
        <end position="232"/>
    </location>
</feature>
<dbReference type="InterPro" id="IPR050697">
    <property type="entry name" value="Adenylyl/Guanylyl_Cyclase_3/4"/>
</dbReference>
<dbReference type="GO" id="GO:0035556">
    <property type="term" value="P:intracellular signal transduction"/>
    <property type="evidence" value="ECO:0007669"/>
    <property type="project" value="InterPro"/>
</dbReference>
<name>A6FXC8_9BACT</name>
<dbReference type="InterPro" id="IPR001054">
    <property type="entry name" value="A/G_cyclase"/>
</dbReference>
<keyword evidence="1" id="KW-1133">Transmembrane helix</keyword>
<dbReference type="InterPro" id="IPR011623">
    <property type="entry name" value="7TMR_DISM_rcpt_extracell_dom1"/>
</dbReference>
<keyword evidence="1" id="KW-0812">Transmembrane</keyword>
<dbReference type="GO" id="GO:0006171">
    <property type="term" value="P:cAMP biosynthetic process"/>
    <property type="evidence" value="ECO:0007669"/>
    <property type="project" value="TreeGrafter"/>
</dbReference>
<dbReference type="STRING" id="391625.PPSIR1_05778"/>
<feature type="domain" description="Guanylate cyclase" evidence="2">
    <location>
        <begin position="473"/>
        <end position="599"/>
    </location>
</feature>
<dbReference type="SMART" id="SM00044">
    <property type="entry name" value="CYCc"/>
    <property type="match status" value="1"/>
</dbReference>
<dbReference type="AlphaFoldDB" id="A6FXC8"/>
<feature type="transmembrane region" description="Helical" evidence="1">
    <location>
        <begin position="364"/>
        <end position="382"/>
    </location>
</feature>
<reference evidence="3 4" key="1">
    <citation type="submission" date="2007-06" db="EMBL/GenBank/DDBJ databases">
        <authorList>
            <person name="Shimkets L."/>
            <person name="Ferriera S."/>
            <person name="Johnson J."/>
            <person name="Kravitz S."/>
            <person name="Beeson K."/>
            <person name="Sutton G."/>
            <person name="Rogers Y.-H."/>
            <person name="Friedman R."/>
            <person name="Frazier M."/>
            <person name="Venter J.C."/>
        </authorList>
    </citation>
    <scope>NUCLEOTIDE SEQUENCE [LARGE SCALE GENOMIC DNA]</scope>
    <source>
        <strain evidence="3 4">SIR-1</strain>
    </source>
</reference>
<dbReference type="Pfam" id="PF00211">
    <property type="entry name" value="Guanylate_cyc"/>
    <property type="match status" value="1"/>
</dbReference>
<dbReference type="Gene3D" id="3.30.70.1230">
    <property type="entry name" value="Nucleotide cyclase"/>
    <property type="match status" value="1"/>
</dbReference>
<dbReference type="GO" id="GO:0004016">
    <property type="term" value="F:adenylate cyclase activity"/>
    <property type="evidence" value="ECO:0007669"/>
    <property type="project" value="UniProtKB-ARBA"/>
</dbReference>
<keyword evidence="4" id="KW-1185">Reference proteome</keyword>
<evidence type="ECO:0000313" key="3">
    <source>
        <dbReference type="EMBL" id="EDM81952.1"/>
    </source>
</evidence>
<dbReference type="Proteomes" id="UP000005801">
    <property type="component" value="Unassembled WGS sequence"/>
</dbReference>
<sequence>MTGAASIRRRPWPLLGLVFACLFAVFLVGCRSSLIPIEPPRAIDGVLDLRGWDFDADGPVPLAGQWQLAWGELLEPETAGAREAWTPYAVPGAWNGVEIDGAPVGEAGAATARLRVLLPPERGAMLLRTRGTSTAHRLWFNGREQRGAGTVSTELEAIEPASPNALHAFPDADSVEIVVQIANRDHRQGGLRRDWLLGNYADVSRHHTGWVLYETLTMTTMFVVGCAFLLFYATRRRGVFRMYFGLFALACALRTSVAGDGMPLTVIWPGLPWAARISLEYATSWAAVGLGVLTVTRLYHQEDYPPLSYGLLGLGGLAALALGLGPARWSMVTVTPLQAFAAFAIVWVLIVVVRAVLARRFGSRGLLAAMLAFLLALVHDIARARGLLPTPFELTQPAFVGVVLIEAAQLARSFAQSYTVIEQLSKDLTVTNRDLEATNKAVERFVPYEFLHLLDRTSIRDVDRGDNAGQVMDVLFCDLRSFTTIIESLEPEQAFAFINDYLSYMEPQIRKHKGFVNSYLGDAYLALYYGGGDETLRSAIAMMRSLEQFNAEQGHVPNMEIRAGIGVHSGSLMLGTIGGLDRLDSGVIGDPVNTASRVEGMTKMYGTPLLISEATYRRIESLDEFRIRELDRVVAKGKTEAIRLYEVLDGLPEVQAERRWATREAFAAALALYREGRFEDALAAFRRHLDEVPEDAPARLYTERCQGHIDSPPVAWTGVTILTRK</sequence>
<dbReference type="EMBL" id="ABCS01000001">
    <property type="protein sequence ID" value="EDM81952.1"/>
    <property type="molecule type" value="Genomic_DNA"/>
</dbReference>
<dbReference type="InterPro" id="IPR029787">
    <property type="entry name" value="Nucleotide_cyclase"/>
</dbReference>
<dbReference type="SUPFAM" id="SSF55073">
    <property type="entry name" value="Nucleotide cyclase"/>
    <property type="match status" value="1"/>
</dbReference>
<evidence type="ECO:0000259" key="2">
    <source>
        <dbReference type="PROSITE" id="PS50125"/>
    </source>
</evidence>
<feature type="transmembrane region" description="Helical" evidence="1">
    <location>
        <begin position="239"/>
        <end position="257"/>
    </location>
</feature>
<keyword evidence="1" id="KW-0472">Membrane</keyword>
<dbReference type="eggNOG" id="COG2114">
    <property type="taxonomic scope" value="Bacteria"/>
</dbReference>
<protein>
    <submittedName>
        <fullName evidence="3">Adenylate/guanylate cyclase</fullName>
    </submittedName>
</protein>
<dbReference type="Pfam" id="PF07695">
    <property type="entry name" value="7TMR-DISM_7TM"/>
    <property type="match status" value="1"/>
</dbReference>
<organism evidence="3 4">
    <name type="scientific">Plesiocystis pacifica SIR-1</name>
    <dbReference type="NCBI Taxonomy" id="391625"/>
    <lineage>
        <taxon>Bacteria</taxon>
        <taxon>Pseudomonadati</taxon>
        <taxon>Myxococcota</taxon>
        <taxon>Polyangia</taxon>
        <taxon>Nannocystales</taxon>
        <taxon>Nannocystaceae</taxon>
        <taxon>Plesiocystis</taxon>
    </lineage>
</organism>
<feature type="transmembrane region" description="Helical" evidence="1">
    <location>
        <begin position="307"/>
        <end position="325"/>
    </location>
</feature>
<gene>
    <name evidence="3" type="ORF">PPSIR1_05778</name>
</gene>
<feature type="transmembrane region" description="Helical" evidence="1">
    <location>
        <begin position="337"/>
        <end position="357"/>
    </location>
</feature>
<dbReference type="PROSITE" id="PS50125">
    <property type="entry name" value="GUANYLATE_CYCLASE_2"/>
    <property type="match status" value="1"/>
</dbReference>
<dbReference type="PANTHER" id="PTHR43081">
    <property type="entry name" value="ADENYLATE CYCLASE, TERMINAL-DIFFERENTIATION SPECIFIC-RELATED"/>
    <property type="match status" value="1"/>
</dbReference>
<comment type="caution">
    <text evidence="3">The sequence shown here is derived from an EMBL/GenBank/DDBJ whole genome shotgun (WGS) entry which is preliminary data.</text>
</comment>
<feature type="transmembrane region" description="Helical" evidence="1">
    <location>
        <begin position="277"/>
        <end position="295"/>
    </location>
</feature>
<dbReference type="PANTHER" id="PTHR43081:SF1">
    <property type="entry name" value="ADENYLATE CYCLASE, TERMINAL-DIFFERENTIATION SPECIFIC"/>
    <property type="match status" value="1"/>
</dbReference>
<evidence type="ECO:0000256" key="1">
    <source>
        <dbReference type="SAM" id="Phobius"/>
    </source>
</evidence>